<keyword evidence="2" id="KW-0812">Transmembrane</keyword>
<feature type="compositionally biased region" description="Basic and acidic residues" evidence="1">
    <location>
        <begin position="240"/>
        <end position="260"/>
    </location>
</feature>
<evidence type="ECO:0000256" key="1">
    <source>
        <dbReference type="SAM" id="MobiDB-lite"/>
    </source>
</evidence>
<name>A0A8T2KKY6_9PIPI</name>
<dbReference type="Proteomes" id="UP000812440">
    <property type="component" value="Chromosome 1"/>
</dbReference>
<evidence type="ECO:0000313" key="6">
    <source>
        <dbReference type="Proteomes" id="UP000812440"/>
    </source>
</evidence>
<keyword evidence="2" id="KW-0472">Membrane</keyword>
<gene>
    <name evidence="5" type="ORF">GDO86_001987</name>
</gene>
<keyword evidence="6" id="KW-1185">Reference proteome</keyword>
<reference evidence="5" key="1">
    <citation type="thesis" date="2020" institute="ProQuest LLC" country="789 East Eisenhower Parkway, Ann Arbor, MI, USA">
        <title>Comparative Genomics and Chromosome Evolution.</title>
        <authorList>
            <person name="Mudd A.B."/>
        </authorList>
    </citation>
    <scope>NUCLEOTIDE SEQUENCE</scope>
    <source>
        <strain evidence="5">Female2</strain>
        <tissue evidence="5">Blood</tissue>
    </source>
</reference>
<comment type="caution">
    <text evidence="5">The sequence shown here is derived from an EMBL/GenBank/DDBJ whole genome shotgun (WGS) entry which is preliminary data.</text>
</comment>
<dbReference type="AlphaFoldDB" id="A0A8T2KKY6"/>
<dbReference type="PANTHER" id="PTHR13388:SF4">
    <property type="entry name" value="TRANSMEMBRANE PROTEIN 132C"/>
    <property type="match status" value="1"/>
</dbReference>
<dbReference type="Pfam" id="PF15705">
    <property type="entry name" value="TMEM132_N"/>
    <property type="match status" value="1"/>
</dbReference>
<dbReference type="InterPro" id="IPR031435">
    <property type="entry name" value="TMEM132_N"/>
</dbReference>
<evidence type="ECO:0000256" key="2">
    <source>
        <dbReference type="SAM" id="Phobius"/>
    </source>
</evidence>
<keyword evidence="2" id="KW-1133">Transmembrane helix</keyword>
<protein>
    <recommendedName>
        <fullName evidence="7">Transmembrane protein 132C</fullName>
    </recommendedName>
</protein>
<evidence type="ECO:0000259" key="4">
    <source>
        <dbReference type="Pfam" id="PF23481"/>
    </source>
</evidence>
<evidence type="ECO:0000313" key="5">
    <source>
        <dbReference type="EMBL" id="KAG8456007.1"/>
    </source>
</evidence>
<dbReference type="PANTHER" id="PTHR13388">
    <property type="entry name" value="DETONATOR, ISOFORM E"/>
    <property type="match status" value="1"/>
</dbReference>
<dbReference type="Pfam" id="PF23481">
    <property type="entry name" value="Ig_TMEM132_2nd"/>
    <property type="match status" value="1"/>
</dbReference>
<feature type="transmembrane region" description="Helical" evidence="2">
    <location>
        <begin position="16"/>
        <end position="33"/>
    </location>
</feature>
<feature type="domain" description="Transmembrane protein TMEM132 N-terminal" evidence="3">
    <location>
        <begin position="53"/>
        <end position="115"/>
    </location>
</feature>
<accession>A0A8T2KKY6</accession>
<evidence type="ECO:0008006" key="7">
    <source>
        <dbReference type="Google" id="ProtNLM"/>
    </source>
</evidence>
<feature type="domain" description="Transmembrane protein TMEM132 second Ig-like" evidence="4">
    <location>
        <begin position="131"/>
        <end position="269"/>
    </location>
</feature>
<evidence type="ECO:0000259" key="3">
    <source>
        <dbReference type="Pfam" id="PF15705"/>
    </source>
</evidence>
<organism evidence="5 6">
    <name type="scientific">Hymenochirus boettgeri</name>
    <name type="common">Congo dwarf clawed frog</name>
    <dbReference type="NCBI Taxonomy" id="247094"/>
    <lineage>
        <taxon>Eukaryota</taxon>
        <taxon>Metazoa</taxon>
        <taxon>Chordata</taxon>
        <taxon>Craniata</taxon>
        <taxon>Vertebrata</taxon>
        <taxon>Euteleostomi</taxon>
        <taxon>Amphibia</taxon>
        <taxon>Batrachia</taxon>
        <taxon>Anura</taxon>
        <taxon>Pipoidea</taxon>
        <taxon>Pipidae</taxon>
        <taxon>Pipinae</taxon>
        <taxon>Hymenochirus</taxon>
    </lineage>
</organism>
<feature type="region of interest" description="Disordered" evidence="1">
    <location>
        <begin position="240"/>
        <end position="276"/>
    </location>
</feature>
<dbReference type="EMBL" id="JAACNH010000001">
    <property type="protein sequence ID" value="KAG8456007.1"/>
    <property type="molecule type" value="Genomic_DNA"/>
</dbReference>
<dbReference type="InterPro" id="IPR026307">
    <property type="entry name" value="TMEM132"/>
</dbReference>
<dbReference type="InterPro" id="IPR055422">
    <property type="entry name" value="Ig_TMEM132_2nd"/>
</dbReference>
<dbReference type="OrthoDB" id="10026202at2759"/>
<proteinExistence type="predicted"/>
<sequence length="276" mass="31587">MGSAGHWTRATFLHGWWWPLCLLLGMLLFKVTQSRGIPDNFQRFSALQTYLPVNYRIVKAETAFLLKENNQDFIRNSSLQSRLESFFIHKALRSPIVNASFGPFSTEQDISEDILLSSHAFGNNKFTFNWKLKAYIINQKVYPNKSKVQVLFYIVGRDWDYFSATEKLPCLRLFAFRETREAKGSCRLQGVLGICVAELEFQSSWFTSSPVLTGRKRNPDLSEGIPVDLYYSIQSEDEKTDCTAEEARKGNAIRPGKDPTEDAVSPLQRIGKYQSL</sequence>